<feature type="transmembrane region" description="Helical" evidence="12">
    <location>
        <begin position="298"/>
        <end position="316"/>
    </location>
</feature>
<dbReference type="Gene3D" id="3.30.565.10">
    <property type="entry name" value="Histidine kinase-like ATPase, C-terminal domain"/>
    <property type="match status" value="1"/>
</dbReference>
<evidence type="ECO:0000256" key="12">
    <source>
        <dbReference type="SAM" id="Phobius"/>
    </source>
</evidence>
<keyword evidence="6" id="KW-0547">Nucleotide-binding</keyword>
<dbReference type="InterPro" id="IPR036890">
    <property type="entry name" value="HATPase_C_sf"/>
</dbReference>
<keyword evidence="8" id="KW-0067">ATP-binding</keyword>
<dbReference type="Pfam" id="PF06580">
    <property type="entry name" value="His_kinase"/>
    <property type="match status" value="1"/>
</dbReference>
<dbReference type="SUPFAM" id="SSF55874">
    <property type="entry name" value="ATPase domain of HSP90 chaperone/DNA topoisomerase II/histidine kinase"/>
    <property type="match status" value="1"/>
</dbReference>
<dbReference type="RefSeq" id="WP_127457194.1">
    <property type="nucleotide sequence ID" value="NZ_JAROBY010000069.1"/>
</dbReference>
<keyword evidence="2" id="KW-1003">Cell membrane</keyword>
<evidence type="ECO:0000256" key="1">
    <source>
        <dbReference type="ARBA" id="ARBA00004651"/>
    </source>
</evidence>
<keyword evidence="11 12" id="KW-0472">Membrane</keyword>
<keyword evidence="15" id="KW-1185">Reference proteome</keyword>
<evidence type="ECO:0000256" key="4">
    <source>
        <dbReference type="ARBA" id="ARBA00022679"/>
    </source>
</evidence>
<dbReference type="Gene3D" id="6.10.340.10">
    <property type="match status" value="1"/>
</dbReference>
<protein>
    <submittedName>
        <fullName evidence="14">Sensor histidine kinase</fullName>
    </submittedName>
</protein>
<evidence type="ECO:0000313" key="15">
    <source>
        <dbReference type="Proteomes" id="UP001355653"/>
    </source>
</evidence>
<evidence type="ECO:0000256" key="7">
    <source>
        <dbReference type="ARBA" id="ARBA00022777"/>
    </source>
</evidence>
<evidence type="ECO:0000256" key="11">
    <source>
        <dbReference type="ARBA" id="ARBA00023136"/>
    </source>
</evidence>
<reference evidence="14 15" key="1">
    <citation type="submission" date="2023-03" db="EMBL/GenBank/DDBJ databases">
        <title>Bacillus Genome Sequencing.</title>
        <authorList>
            <person name="Dunlap C."/>
        </authorList>
    </citation>
    <scope>NUCLEOTIDE SEQUENCE [LARGE SCALE GENOMIC DNA]</scope>
    <source>
        <strain evidence="14 15">NRS-1351</strain>
    </source>
</reference>
<dbReference type="InterPro" id="IPR003594">
    <property type="entry name" value="HATPase_dom"/>
</dbReference>
<feature type="transmembrane region" description="Helical" evidence="12">
    <location>
        <begin position="9"/>
        <end position="29"/>
    </location>
</feature>
<evidence type="ECO:0000256" key="8">
    <source>
        <dbReference type="ARBA" id="ARBA00022840"/>
    </source>
</evidence>
<keyword evidence="5 12" id="KW-0812">Transmembrane</keyword>
<dbReference type="PROSITE" id="PS50885">
    <property type="entry name" value="HAMP"/>
    <property type="match status" value="1"/>
</dbReference>
<keyword evidence="7 14" id="KW-0418">Kinase</keyword>
<evidence type="ECO:0000256" key="6">
    <source>
        <dbReference type="ARBA" id="ARBA00022741"/>
    </source>
</evidence>
<evidence type="ECO:0000256" key="10">
    <source>
        <dbReference type="ARBA" id="ARBA00023012"/>
    </source>
</evidence>
<keyword evidence="4" id="KW-0808">Transferase</keyword>
<comment type="caution">
    <text evidence="14">The sequence shown here is derived from an EMBL/GenBank/DDBJ whole genome shotgun (WGS) entry which is preliminary data.</text>
</comment>
<dbReference type="GO" id="GO:0016301">
    <property type="term" value="F:kinase activity"/>
    <property type="evidence" value="ECO:0007669"/>
    <property type="project" value="UniProtKB-KW"/>
</dbReference>
<evidence type="ECO:0000256" key="2">
    <source>
        <dbReference type="ARBA" id="ARBA00022475"/>
    </source>
</evidence>
<dbReference type="PANTHER" id="PTHR34220">
    <property type="entry name" value="SENSOR HISTIDINE KINASE YPDA"/>
    <property type="match status" value="1"/>
</dbReference>
<comment type="subcellular location">
    <subcellularLocation>
        <location evidence="1">Cell membrane</location>
        <topology evidence="1">Multi-pass membrane protein</topology>
    </subcellularLocation>
</comment>
<evidence type="ECO:0000256" key="3">
    <source>
        <dbReference type="ARBA" id="ARBA00022553"/>
    </source>
</evidence>
<dbReference type="Pfam" id="PF02518">
    <property type="entry name" value="HATPase_c"/>
    <property type="match status" value="1"/>
</dbReference>
<organism evidence="14 15">
    <name type="scientific">Paenibacillus chondroitinus</name>
    <dbReference type="NCBI Taxonomy" id="59842"/>
    <lineage>
        <taxon>Bacteria</taxon>
        <taxon>Bacillati</taxon>
        <taxon>Bacillota</taxon>
        <taxon>Bacilli</taxon>
        <taxon>Bacillales</taxon>
        <taxon>Paenibacillaceae</taxon>
        <taxon>Paenibacillus</taxon>
    </lineage>
</organism>
<dbReference type="Proteomes" id="UP001355653">
    <property type="component" value="Unassembled WGS sequence"/>
</dbReference>
<keyword evidence="9 12" id="KW-1133">Transmembrane helix</keyword>
<evidence type="ECO:0000259" key="13">
    <source>
        <dbReference type="PROSITE" id="PS50885"/>
    </source>
</evidence>
<accession>A0ABU6DL13</accession>
<keyword evidence="3" id="KW-0597">Phosphoprotein</keyword>
<dbReference type="EMBL" id="JAROBY010000069">
    <property type="protein sequence ID" value="MEB4798196.1"/>
    <property type="molecule type" value="Genomic_DNA"/>
</dbReference>
<gene>
    <name evidence="14" type="ORF">P5G65_30250</name>
</gene>
<evidence type="ECO:0000256" key="9">
    <source>
        <dbReference type="ARBA" id="ARBA00022989"/>
    </source>
</evidence>
<evidence type="ECO:0000256" key="5">
    <source>
        <dbReference type="ARBA" id="ARBA00022692"/>
    </source>
</evidence>
<proteinExistence type="predicted"/>
<dbReference type="InterPro" id="IPR050640">
    <property type="entry name" value="Bact_2-comp_sensor_kinase"/>
</dbReference>
<evidence type="ECO:0000313" key="14">
    <source>
        <dbReference type="EMBL" id="MEB4798196.1"/>
    </source>
</evidence>
<feature type="domain" description="HAMP" evidence="13">
    <location>
        <begin position="318"/>
        <end position="375"/>
    </location>
</feature>
<dbReference type="InterPro" id="IPR003660">
    <property type="entry name" value="HAMP_dom"/>
</dbReference>
<dbReference type="InterPro" id="IPR010559">
    <property type="entry name" value="Sig_transdc_His_kin_internal"/>
</dbReference>
<name>A0ABU6DL13_9BACL</name>
<keyword evidence="10" id="KW-0902">Two-component regulatory system</keyword>
<sequence>MFYSLKNRLIVFFVVLLFVSFGTMSYLFFTESRSIIRSYIESSAFEKMDEYGSFVNMALVQIYDVSSIVFNSSTVKNWDNTLSDPALPAGEKMLANINLSQFLTQTTNNYSIVSSVTVYRQEGLWITADNQMMNDSSFMKEAWYDRFKTRGIQWVSAHKDPIELNRSKTFDVLSLLLPIGTFEPLQSKNMMKINVSSQFFLEPLSRIHLGEKGTIFLLDGQGDSVLGQHEYDSHPEAAKQMEAIRNSTQQNGVIYLENEAGAKDIMVYKKLKLNNWLLVGIVPEVDLYGNLYKLRTSLLIFGSLLLVGAIAAAIWLSHGISKPLSRLASGMRYVQMGDFDGAENRIPADEEVRNEVSYVTATFRNMVSRLRYHIKTEFELKLLKQQAEYKALLMQINPHFLFNTLELLSSLAMQHRTQDTVKVIEALGKMMRFSLKISNDLTPLEEELTYVRHYASILQIRFADRLNLSLEEDESLRSCVIPKFILQPLIENAVKYSFKEQAEAKVIVRVRREDQRLILTVADNGTGITLDLHQQLRAESLNSHFDHILKTRSEQIGLRNVLARCQLYYGNLFEFEIAPGELAGTSISLRLPIQGGSLDV</sequence>
<dbReference type="PANTHER" id="PTHR34220:SF11">
    <property type="entry name" value="SENSOR PROTEIN KINASE HPTS"/>
    <property type="match status" value="1"/>
</dbReference>